<evidence type="ECO:0000256" key="1">
    <source>
        <dbReference type="ARBA" id="ARBA00004273"/>
    </source>
</evidence>
<evidence type="ECO:0000256" key="5">
    <source>
        <dbReference type="ARBA" id="ARBA00022792"/>
    </source>
</evidence>
<dbReference type="Proteomes" id="UP000054304">
    <property type="component" value="Unassembled WGS sequence"/>
</dbReference>
<protein>
    <recommendedName>
        <fullName evidence="10">Holocytochrome c-type synthase</fullName>
        <ecNumber evidence="10">4.4.1.17</ecNumber>
    </recommendedName>
</protein>
<evidence type="ECO:0000256" key="9">
    <source>
        <dbReference type="ARBA" id="ARBA00023239"/>
    </source>
</evidence>
<comment type="catalytic activity">
    <reaction evidence="10">
        <text>holo-[cytochrome c] = apo-[cytochrome c] + heme b</text>
        <dbReference type="Rhea" id="RHEA:22648"/>
        <dbReference type="Rhea" id="RHEA-COMP:10725"/>
        <dbReference type="Rhea" id="RHEA-COMP:10726"/>
        <dbReference type="ChEBI" id="CHEBI:29950"/>
        <dbReference type="ChEBI" id="CHEBI:60344"/>
        <dbReference type="ChEBI" id="CHEBI:83739"/>
        <dbReference type="EC" id="4.4.1.17"/>
    </reaction>
</comment>
<evidence type="ECO:0000313" key="12">
    <source>
        <dbReference type="EMBL" id="CEP62180.1"/>
    </source>
</evidence>
<dbReference type="PROSITE" id="PS00822">
    <property type="entry name" value="CYTO_HEME_LYASE_2"/>
    <property type="match status" value="1"/>
</dbReference>
<accession>A0A0C7MQK1</accession>
<keyword evidence="5 10" id="KW-0999">Mitochondrion inner membrane</keyword>
<dbReference type="EC" id="4.4.1.17" evidence="10"/>
<dbReference type="GeneID" id="34685635"/>
<dbReference type="GO" id="GO:0005743">
    <property type="term" value="C:mitochondrial inner membrane"/>
    <property type="evidence" value="ECO:0007669"/>
    <property type="project" value="UniProtKB-SubCell"/>
</dbReference>
<keyword evidence="8 10" id="KW-0472">Membrane</keyword>
<gene>
    <name evidence="12" type="ORF">LALA0_S04e09648g</name>
</gene>
<sequence length="262" mass="29491">MSSKGECPVDHSAREEWMKNMAHENPHTAQGEPQRCPPHESKISKTTGASAAQPAEACPVSPEARNVWLQNSGSAGKKSEAVECSSSEIPVVPVYATDIELPVEREVSSIPRTGTNQNWVYPSQKQFFEAMLRKDWDPAAEDMKSVIPIHNSVNERVWNYIKLWEKNQGSETCGGLQLTSFKGDSKKLTPRAWFRSFIMGQTKPFDRHDWAVNRCGKQVDYVIDFYGGETPNNGPSIFLDVRPKLNSYEGFRLRGRKFLGLD</sequence>
<reference evidence="12 13" key="1">
    <citation type="submission" date="2014-12" db="EMBL/GenBank/DDBJ databases">
        <authorList>
            <person name="Neuveglise Cecile"/>
        </authorList>
    </citation>
    <scope>NUCLEOTIDE SEQUENCE [LARGE SCALE GENOMIC DNA]</scope>
    <source>
        <strain evidence="12 13">CBS 12615</strain>
    </source>
</reference>
<dbReference type="PANTHER" id="PTHR12743:SF0">
    <property type="entry name" value="HOLOCYTOCHROME C-TYPE SYNTHASE"/>
    <property type="match status" value="1"/>
</dbReference>
<keyword evidence="4 10" id="KW-0479">Metal-binding</keyword>
<evidence type="ECO:0000313" key="13">
    <source>
        <dbReference type="Proteomes" id="UP000054304"/>
    </source>
</evidence>
<dbReference type="HOGENOM" id="CLU_048602_1_2_1"/>
<keyword evidence="9 10" id="KW-0456">Lyase</keyword>
<evidence type="ECO:0000256" key="7">
    <source>
        <dbReference type="ARBA" id="ARBA00023128"/>
    </source>
</evidence>
<comment type="function">
    <text evidence="10">Lyase that catalyzes the covalent linking of the heme group to the cytochrome C apoprotein to produce the mature functional cytochrome.</text>
</comment>
<dbReference type="PANTHER" id="PTHR12743">
    <property type="entry name" value="CYTOCHROME C1 HEME LYASE"/>
    <property type="match status" value="1"/>
</dbReference>
<keyword evidence="3 10" id="KW-0349">Heme</keyword>
<name>A0A0C7MQK1_9SACH</name>
<dbReference type="OrthoDB" id="4243at2759"/>
<dbReference type="GO" id="GO:0046872">
    <property type="term" value="F:metal ion binding"/>
    <property type="evidence" value="ECO:0007669"/>
    <property type="project" value="UniProtKB-KW"/>
</dbReference>
<proteinExistence type="inferred from homology"/>
<keyword evidence="6 10" id="KW-0408">Iron</keyword>
<organism evidence="12 13">
    <name type="scientific">Lachancea lanzarotensis</name>
    <dbReference type="NCBI Taxonomy" id="1245769"/>
    <lineage>
        <taxon>Eukaryota</taxon>
        <taxon>Fungi</taxon>
        <taxon>Dikarya</taxon>
        <taxon>Ascomycota</taxon>
        <taxon>Saccharomycotina</taxon>
        <taxon>Saccharomycetes</taxon>
        <taxon>Saccharomycetales</taxon>
        <taxon>Saccharomycetaceae</taxon>
        <taxon>Lachancea</taxon>
    </lineage>
</organism>
<evidence type="ECO:0000256" key="3">
    <source>
        <dbReference type="ARBA" id="ARBA00022617"/>
    </source>
</evidence>
<evidence type="ECO:0000256" key="8">
    <source>
        <dbReference type="ARBA" id="ARBA00023136"/>
    </source>
</evidence>
<evidence type="ECO:0000256" key="4">
    <source>
        <dbReference type="ARBA" id="ARBA00022723"/>
    </source>
</evidence>
<comment type="subcellular location">
    <subcellularLocation>
        <location evidence="1 10">Mitochondrion inner membrane</location>
    </subcellularLocation>
</comment>
<dbReference type="EMBL" id="LN736363">
    <property type="protein sequence ID" value="CEP62180.1"/>
    <property type="molecule type" value="Genomic_DNA"/>
</dbReference>
<evidence type="ECO:0000256" key="6">
    <source>
        <dbReference type="ARBA" id="ARBA00023004"/>
    </source>
</evidence>
<dbReference type="Pfam" id="PF01265">
    <property type="entry name" value="Cyto_heme_lyase"/>
    <property type="match status" value="1"/>
</dbReference>
<feature type="compositionally biased region" description="Basic and acidic residues" evidence="11">
    <location>
        <begin position="7"/>
        <end position="26"/>
    </location>
</feature>
<keyword evidence="7 10" id="KW-0496">Mitochondrion</keyword>
<keyword evidence="13" id="KW-1185">Reference proteome</keyword>
<comment type="similarity">
    <text evidence="2 10">Belongs to the cytochrome c-type heme lyase family.</text>
</comment>
<dbReference type="GO" id="GO:0005758">
    <property type="term" value="C:mitochondrial intermembrane space"/>
    <property type="evidence" value="ECO:0007669"/>
    <property type="project" value="EnsemblFungi"/>
</dbReference>
<evidence type="ECO:0000256" key="2">
    <source>
        <dbReference type="ARBA" id="ARBA00007255"/>
    </source>
</evidence>
<dbReference type="RefSeq" id="XP_022628410.1">
    <property type="nucleotide sequence ID" value="XM_022773002.1"/>
</dbReference>
<evidence type="ECO:0000256" key="11">
    <source>
        <dbReference type="SAM" id="MobiDB-lite"/>
    </source>
</evidence>
<dbReference type="InterPro" id="IPR000511">
    <property type="entry name" value="Holocyt_c/c1_synthase"/>
</dbReference>
<feature type="region of interest" description="Disordered" evidence="11">
    <location>
        <begin position="1"/>
        <end position="61"/>
    </location>
</feature>
<dbReference type="AlphaFoldDB" id="A0A0C7MQK1"/>
<dbReference type="PROSITE" id="PS00821">
    <property type="entry name" value="CYTO_HEME_LYASE_1"/>
    <property type="match status" value="1"/>
</dbReference>
<evidence type="ECO:0000256" key="10">
    <source>
        <dbReference type="RuleBase" id="RU363130"/>
    </source>
</evidence>
<dbReference type="GO" id="GO:0004408">
    <property type="term" value="F:holocytochrome-c synthase activity"/>
    <property type="evidence" value="ECO:0007669"/>
    <property type="project" value="UniProtKB-EC"/>
</dbReference>
<dbReference type="STRING" id="1245769.A0A0C7MQK1"/>